<dbReference type="PANTHER" id="PTHR47506:SF6">
    <property type="entry name" value="HTH-TYPE TRANSCRIPTIONAL REPRESSOR NEMR"/>
    <property type="match status" value="1"/>
</dbReference>
<keyword evidence="1" id="KW-0805">Transcription regulation</keyword>
<sequence>METRNIKFKKDKILDCGVQLLMEKGYHSSGLNEILGAAKIPKGSFYYYFDSKEQFAVEVIWHYIEPFITRLATELSVHQNDGLQALKSYYAGLINEVESTNFKGGCLLGNLIGEIGDTSEACRKALLDAISRYTNLQQEALLRGQNHGSVRTDRSAKSMADLLSNSWQGALLRMKVEQSIEPLNAVFKDLLDDYFKA</sequence>
<dbReference type="PANTHER" id="PTHR47506">
    <property type="entry name" value="TRANSCRIPTIONAL REGULATORY PROTEIN"/>
    <property type="match status" value="1"/>
</dbReference>
<protein>
    <submittedName>
        <fullName evidence="6">TetR family transcriptional regulator</fullName>
    </submittedName>
</protein>
<evidence type="ECO:0000256" key="1">
    <source>
        <dbReference type="ARBA" id="ARBA00023015"/>
    </source>
</evidence>
<accession>A0A177NNY6</accession>
<dbReference type="PRINTS" id="PR00455">
    <property type="entry name" value="HTHTETR"/>
</dbReference>
<gene>
    <name evidence="6" type="ORF">A1355_04865</name>
</gene>
<dbReference type="OrthoDB" id="4541465at2"/>
<dbReference type="Pfam" id="PF16925">
    <property type="entry name" value="TetR_C_13"/>
    <property type="match status" value="1"/>
</dbReference>
<dbReference type="GO" id="GO:0003677">
    <property type="term" value="F:DNA binding"/>
    <property type="evidence" value="ECO:0007669"/>
    <property type="project" value="UniProtKB-UniRule"/>
</dbReference>
<dbReference type="AlphaFoldDB" id="A0A177NNY6"/>
<evidence type="ECO:0000259" key="5">
    <source>
        <dbReference type="PROSITE" id="PS50977"/>
    </source>
</evidence>
<dbReference type="SUPFAM" id="SSF46689">
    <property type="entry name" value="Homeodomain-like"/>
    <property type="match status" value="1"/>
</dbReference>
<name>A0A177NNY6_9GAMM</name>
<comment type="caution">
    <text evidence="6">The sequence shown here is derived from an EMBL/GenBank/DDBJ whole genome shotgun (WGS) entry which is preliminary data.</text>
</comment>
<feature type="domain" description="HTH tetR-type" evidence="5">
    <location>
        <begin position="7"/>
        <end position="67"/>
    </location>
</feature>
<evidence type="ECO:0000256" key="4">
    <source>
        <dbReference type="PROSITE-ProRule" id="PRU00335"/>
    </source>
</evidence>
<organism evidence="6 7">
    <name type="scientific">Methylomonas koyamae</name>
    <dbReference type="NCBI Taxonomy" id="702114"/>
    <lineage>
        <taxon>Bacteria</taxon>
        <taxon>Pseudomonadati</taxon>
        <taxon>Pseudomonadota</taxon>
        <taxon>Gammaproteobacteria</taxon>
        <taxon>Methylococcales</taxon>
        <taxon>Methylococcaceae</taxon>
        <taxon>Methylomonas</taxon>
    </lineage>
</organism>
<dbReference type="STRING" id="702114.A1355_04865"/>
<dbReference type="EMBL" id="LUUK01000162">
    <property type="protein sequence ID" value="OAI19053.1"/>
    <property type="molecule type" value="Genomic_DNA"/>
</dbReference>
<dbReference type="RefSeq" id="WP_064028213.1">
    <property type="nucleotide sequence ID" value="NZ_LUUK01000162.1"/>
</dbReference>
<evidence type="ECO:0000313" key="7">
    <source>
        <dbReference type="Proteomes" id="UP000077628"/>
    </source>
</evidence>
<feature type="DNA-binding region" description="H-T-H motif" evidence="4">
    <location>
        <begin position="30"/>
        <end position="49"/>
    </location>
</feature>
<dbReference type="PROSITE" id="PS50977">
    <property type="entry name" value="HTH_TETR_2"/>
    <property type="match status" value="1"/>
</dbReference>
<dbReference type="InterPro" id="IPR009057">
    <property type="entry name" value="Homeodomain-like_sf"/>
</dbReference>
<dbReference type="SUPFAM" id="SSF48498">
    <property type="entry name" value="Tetracyclin repressor-like, C-terminal domain"/>
    <property type="match status" value="1"/>
</dbReference>
<proteinExistence type="predicted"/>
<dbReference type="InterPro" id="IPR036271">
    <property type="entry name" value="Tet_transcr_reg_TetR-rel_C_sf"/>
</dbReference>
<keyword evidence="3" id="KW-0804">Transcription</keyword>
<evidence type="ECO:0000256" key="2">
    <source>
        <dbReference type="ARBA" id="ARBA00023125"/>
    </source>
</evidence>
<dbReference type="Pfam" id="PF00440">
    <property type="entry name" value="TetR_N"/>
    <property type="match status" value="1"/>
</dbReference>
<evidence type="ECO:0000256" key="3">
    <source>
        <dbReference type="ARBA" id="ARBA00023163"/>
    </source>
</evidence>
<evidence type="ECO:0000313" key="6">
    <source>
        <dbReference type="EMBL" id="OAI19053.1"/>
    </source>
</evidence>
<dbReference type="InterPro" id="IPR011075">
    <property type="entry name" value="TetR_C"/>
</dbReference>
<dbReference type="Gene3D" id="1.10.357.10">
    <property type="entry name" value="Tetracycline Repressor, domain 2"/>
    <property type="match status" value="1"/>
</dbReference>
<keyword evidence="7" id="KW-1185">Reference proteome</keyword>
<dbReference type="InterPro" id="IPR001647">
    <property type="entry name" value="HTH_TetR"/>
</dbReference>
<keyword evidence="2 4" id="KW-0238">DNA-binding</keyword>
<reference evidence="7" key="1">
    <citation type="submission" date="2016-03" db="EMBL/GenBank/DDBJ databases">
        <authorList>
            <person name="Heylen K."/>
            <person name="De Vos P."/>
            <person name="Vekeman B."/>
        </authorList>
    </citation>
    <scope>NUCLEOTIDE SEQUENCE [LARGE SCALE GENOMIC DNA]</scope>
    <source>
        <strain evidence="7">R-45383</strain>
    </source>
</reference>
<dbReference type="Proteomes" id="UP000077628">
    <property type="component" value="Unassembled WGS sequence"/>
</dbReference>